<dbReference type="EC" id="2.7.7.65" evidence="1"/>
<sequence length="416" mass="48886">MENIELLSKQTLENLKQQNKVFSPENYEREFFKLSTQQNIFFEEKQQLDSIKNNLCKIEKKSINENVTFKEISEILIKRINSQQVKLFLKDLSHFMTPSLSKDIKNDIDKFCEEISNNPNQLINIDNLRRLRELTNLRIKDDKNIYNEKNEDIKKLIRFLVDIFTKTVNETNITLDKIIEIKNEIKNLDLSDSSAKQISLLHKKLINNIDEIENKLKVNNESIINSQKDTNDLYDQIENLKCSLDKAEEEKSIDYLTGVLTRRAFAQESKRADNEYNVFDAKYAVVFFDIDHFKKINDKYGHDCGDSVLYTFASILNRLTRNEDIICRYGGEEFVAIIHYNCLFDVTNYLKRVKNIISSNKFIYRENKIEVKFSAGVALRINYNNFDETLNFADKLLYKAKGLGRNKIILDNNEVL</sequence>
<dbReference type="InterPro" id="IPR000160">
    <property type="entry name" value="GGDEF_dom"/>
</dbReference>
<dbReference type="EMBL" id="VANU01000001">
    <property type="protein sequence ID" value="TLP40642.1"/>
    <property type="molecule type" value="Genomic_DNA"/>
</dbReference>
<dbReference type="InterPro" id="IPR029787">
    <property type="entry name" value="Nucleotide_cyclase"/>
</dbReference>
<reference evidence="5 6" key="1">
    <citation type="submission" date="2019-05" db="EMBL/GenBank/DDBJ databases">
        <title>Arcobacter sp. nov., isolated from sea sediment.</title>
        <authorList>
            <person name="Kim W."/>
        </authorList>
    </citation>
    <scope>NUCLEOTIDE SEQUENCE [LARGE SCALE GENOMIC DNA]</scope>
    <source>
        <strain evidence="5 6">CAU 1517</strain>
    </source>
</reference>
<comment type="caution">
    <text evidence="5">The sequence shown here is derived from an EMBL/GenBank/DDBJ whole genome shotgun (WGS) entry which is preliminary data.</text>
</comment>
<evidence type="ECO:0000259" key="4">
    <source>
        <dbReference type="PROSITE" id="PS50887"/>
    </source>
</evidence>
<organism evidence="5 6">
    <name type="scientific">Arcobacter arenosus</name>
    <dbReference type="NCBI Taxonomy" id="2576037"/>
    <lineage>
        <taxon>Bacteria</taxon>
        <taxon>Pseudomonadati</taxon>
        <taxon>Campylobacterota</taxon>
        <taxon>Epsilonproteobacteria</taxon>
        <taxon>Campylobacterales</taxon>
        <taxon>Arcobacteraceae</taxon>
        <taxon>Arcobacter</taxon>
    </lineage>
</organism>
<dbReference type="Pfam" id="PF00990">
    <property type="entry name" value="GGDEF"/>
    <property type="match status" value="1"/>
</dbReference>
<dbReference type="FunFam" id="3.30.70.270:FF:000001">
    <property type="entry name" value="Diguanylate cyclase domain protein"/>
    <property type="match status" value="1"/>
</dbReference>
<accession>A0A5R8Y553</accession>
<dbReference type="Gene3D" id="3.30.70.270">
    <property type="match status" value="1"/>
</dbReference>
<dbReference type="SMART" id="SM00267">
    <property type="entry name" value="GGDEF"/>
    <property type="match status" value="1"/>
</dbReference>
<evidence type="ECO:0000256" key="3">
    <source>
        <dbReference type="SAM" id="Coils"/>
    </source>
</evidence>
<dbReference type="CDD" id="cd01949">
    <property type="entry name" value="GGDEF"/>
    <property type="match status" value="1"/>
</dbReference>
<evidence type="ECO:0000313" key="5">
    <source>
        <dbReference type="EMBL" id="TLP40642.1"/>
    </source>
</evidence>
<comment type="catalytic activity">
    <reaction evidence="2">
        <text>2 GTP = 3',3'-c-di-GMP + 2 diphosphate</text>
        <dbReference type="Rhea" id="RHEA:24898"/>
        <dbReference type="ChEBI" id="CHEBI:33019"/>
        <dbReference type="ChEBI" id="CHEBI:37565"/>
        <dbReference type="ChEBI" id="CHEBI:58805"/>
        <dbReference type="EC" id="2.7.7.65"/>
    </reaction>
</comment>
<gene>
    <name evidence="5" type="ORF">FDK22_01120</name>
</gene>
<evidence type="ECO:0000313" key="6">
    <source>
        <dbReference type="Proteomes" id="UP000308901"/>
    </source>
</evidence>
<dbReference type="PROSITE" id="PS50887">
    <property type="entry name" value="GGDEF"/>
    <property type="match status" value="1"/>
</dbReference>
<dbReference type="SUPFAM" id="SSF55073">
    <property type="entry name" value="Nucleotide cyclase"/>
    <property type="match status" value="1"/>
</dbReference>
<evidence type="ECO:0000256" key="1">
    <source>
        <dbReference type="ARBA" id="ARBA00012528"/>
    </source>
</evidence>
<dbReference type="PANTHER" id="PTHR45138:SF9">
    <property type="entry name" value="DIGUANYLATE CYCLASE DGCM-RELATED"/>
    <property type="match status" value="1"/>
</dbReference>
<evidence type="ECO:0000256" key="2">
    <source>
        <dbReference type="ARBA" id="ARBA00034247"/>
    </source>
</evidence>
<keyword evidence="6" id="KW-1185">Reference proteome</keyword>
<feature type="coiled-coil region" evidence="3">
    <location>
        <begin position="195"/>
        <end position="250"/>
    </location>
</feature>
<dbReference type="AlphaFoldDB" id="A0A5R8Y553"/>
<dbReference type="GO" id="GO:0052621">
    <property type="term" value="F:diguanylate cyclase activity"/>
    <property type="evidence" value="ECO:0007669"/>
    <property type="project" value="UniProtKB-EC"/>
</dbReference>
<dbReference type="InterPro" id="IPR050469">
    <property type="entry name" value="Diguanylate_Cyclase"/>
</dbReference>
<protein>
    <recommendedName>
        <fullName evidence="1">diguanylate cyclase</fullName>
        <ecNumber evidence="1">2.7.7.65</ecNumber>
    </recommendedName>
</protein>
<dbReference type="InterPro" id="IPR043128">
    <property type="entry name" value="Rev_trsase/Diguanyl_cyclase"/>
</dbReference>
<proteinExistence type="predicted"/>
<dbReference type="Proteomes" id="UP000308901">
    <property type="component" value="Unassembled WGS sequence"/>
</dbReference>
<keyword evidence="3" id="KW-0175">Coiled coil</keyword>
<dbReference type="OrthoDB" id="9779960at2"/>
<dbReference type="NCBIfam" id="TIGR00254">
    <property type="entry name" value="GGDEF"/>
    <property type="match status" value="1"/>
</dbReference>
<dbReference type="PANTHER" id="PTHR45138">
    <property type="entry name" value="REGULATORY COMPONENTS OF SENSORY TRANSDUCTION SYSTEM"/>
    <property type="match status" value="1"/>
</dbReference>
<dbReference type="RefSeq" id="WP_138150932.1">
    <property type="nucleotide sequence ID" value="NZ_VANU01000001.1"/>
</dbReference>
<feature type="domain" description="GGDEF" evidence="4">
    <location>
        <begin position="281"/>
        <end position="413"/>
    </location>
</feature>
<name>A0A5R8Y553_9BACT</name>